<feature type="compositionally biased region" description="Basic and acidic residues" evidence="1">
    <location>
        <begin position="545"/>
        <end position="556"/>
    </location>
</feature>
<dbReference type="InterPro" id="IPR005094">
    <property type="entry name" value="Endonuclease_MobA/VirD2"/>
</dbReference>
<dbReference type="EMBL" id="QRCM01000004">
    <property type="protein sequence ID" value="TXG88239.1"/>
    <property type="molecule type" value="Genomic_DNA"/>
</dbReference>
<feature type="region of interest" description="Disordered" evidence="1">
    <location>
        <begin position="493"/>
        <end position="556"/>
    </location>
</feature>
<feature type="region of interest" description="Disordered" evidence="1">
    <location>
        <begin position="392"/>
        <end position="412"/>
    </location>
</feature>
<feature type="region of interest" description="Disordered" evidence="1">
    <location>
        <begin position="176"/>
        <end position="195"/>
    </location>
</feature>
<accession>A0A6P2C806</accession>
<gene>
    <name evidence="3" type="ORF">DW322_21635</name>
</gene>
<evidence type="ECO:0000313" key="3">
    <source>
        <dbReference type="EMBL" id="TXG88239.1"/>
    </source>
</evidence>
<dbReference type="AlphaFoldDB" id="A0A6P2C806"/>
<geneLocation type="plasmid" evidence="3">
    <name>p1RRATCC35071</name>
</geneLocation>
<organism evidence="3 4">
    <name type="scientific">Rhodococcus rhodnii</name>
    <dbReference type="NCBI Taxonomy" id="38312"/>
    <lineage>
        <taxon>Bacteria</taxon>
        <taxon>Bacillati</taxon>
        <taxon>Actinomycetota</taxon>
        <taxon>Actinomycetes</taxon>
        <taxon>Mycobacteriales</taxon>
        <taxon>Nocardiaceae</taxon>
        <taxon>Rhodococcus</taxon>
    </lineage>
</organism>
<dbReference type="Proteomes" id="UP000471120">
    <property type="component" value="Unassembled WGS sequence"/>
</dbReference>
<protein>
    <recommendedName>
        <fullName evidence="2">MobA/VirD2-like nuclease domain-containing protein</fullName>
    </recommendedName>
</protein>
<reference evidence="3 4" key="1">
    <citation type="submission" date="2018-07" db="EMBL/GenBank/DDBJ databases">
        <title>Genome sequence of Rhodococcus rhodnii ATCC 35071 from Rhodnius prolixus.</title>
        <authorList>
            <person name="Patel V."/>
            <person name="Vogel K.J."/>
        </authorList>
    </citation>
    <scope>NUCLEOTIDE SEQUENCE [LARGE SCALE GENOMIC DNA]</scope>
    <source>
        <strain evidence="3 4">ATCC 35071</strain>
        <plasmid evidence="3">p1RRATCC35071</plasmid>
    </source>
</reference>
<evidence type="ECO:0000259" key="2">
    <source>
        <dbReference type="Pfam" id="PF03432"/>
    </source>
</evidence>
<name>A0A6P2C806_9NOCA</name>
<feature type="domain" description="MobA/VirD2-like nuclease" evidence="2">
    <location>
        <begin position="60"/>
        <end position="169"/>
    </location>
</feature>
<sequence>MGSTRSTTRADVIAKISTGSDPKGLAAYLHGPGKATPHSYRTEAGRLIAGGTVIAGSVQVTAKNPTRWGRDFERAAATNARVGKPVWHCSLRCAPGDRRLTDTEFADIAQTVAERMGFESHPWVAVRHDDDHIHLAVSRVDFQGVTWKNSNDRWKVVEVMREVERAHGLIEVASPERARGRQASSGEQRRAVRTGKVAQRDGLREIVTAARDIAAGQGVGAFEVALVQNPITRVQVRRNVAKTGRMNGYSFNLPGYVDAAGEPIWLPASKLDRGLSWSQLEKTLTRPRPDRLAGEETVPRKRLERAAAWEQRRREVGGEQFAAARWEQARANVGETAGRIRAEQSADTKWKQVNEALTSQDRAEEQAAEAARVASAVMGGHPTPLRDMLAAQEQRRKPWTPEQKRQYATAKAQAERAAKAKDAAKWTEVAGGGYQRDVRGMNLRLWVAEDGAWSITSKKDPDRQYAAGQADTVAQAQAAATATAKTQAQAMWKQVPADKRTESATRAVRRVIADLTPTKPAEVKPPARRQGPTMPQSAPGYQPPGRDRGRESGMGL</sequence>
<dbReference type="Pfam" id="PF03432">
    <property type="entry name" value="Relaxase"/>
    <property type="match status" value="1"/>
</dbReference>
<comment type="caution">
    <text evidence="3">The sequence shown here is derived from an EMBL/GenBank/DDBJ whole genome shotgun (WGS) entry which is preliminary data.</text>
</comment>
<keyword evidence="3" id="KW-0614">Plasmid</keyword>
<evidence type="ECO:0000256" key="1">
    <source>
        <dbReference type="SAM" id="MobiDB-lite"/>
    </source>
</evidence>
<evidence type="ECO:0000313" key="4">
    <source>
        <dbReference type="Proteomes" id="UP000471120"/>
    </source>
</evidence>
<proteinExistence type="predicted"/>